<evidence type="ECO:0000256" key="6">
    <source>
        <dbReference type="ARBA" id="ARBA00022970"/>
    </source>
</evidence>
<feature type="transmembrane region" description="Helical" evidence="9">
    <location>
        <begin position="7"/>
        <end position="25"/>
    </location>
</feature>
<reference evidence="10 11" key="1">
    <citation type="submission" date="2020-08" db="EMBL/GenBank/DDBJ databases">
        <title>Genomic Encyclopedia of Type Strains, Phase IV (KMG-IV): sequencing the most valuable type-strain genomes for metagenomic binning, comparative biology and taxonomic classification.</title>
        <authorList>
            <person name="Goeker M."/>
        </authorList>
    </citation>
    <scope>NUCLEOTIDE SEQUENCE [LARGE SCALE GENOMIC DNA]</scope>
    <source>
        <strain evidence="10 11">DSM 24661</strain>
    </source>
</reference>
<dbReference type="GO" id="GO:0015190">
    <property type="term" value="F:L-leucine transmembrane transporter activity"/>
    <property type="evidence" value="ECO:0007669"/>
    <property type="project" value="TreeGrafter"/>
</dbReference>
<keyword evidence="4" id="KW-1003">Cell membrane</keyword>
<keyword evidence="3 9" id="KW-0813">Transport</keyword>
<evidence type="ECO:0000256" key="9">
    <source>
        <dbReference type="RuleBase" id="RU362122"/>
    </source>
</evidence>
<dbReference type="GO" id="GO:0005886">
    <property type="term" value="C:plasma membrane"/>
    <property type="evidence" value="ECO:0007669"/>
    <property type="project" value="UniProtKB-SubCell"/>
</dbReference>
<dbReference type="PANTHER" id="PTHR30588">
    <property type="entry name" value="BRANCHED-CHAIN AMINO ACID TRANSPORT SYSTEM 2 CARRIER PROTEIN"/>
    <property type="match status" value="1"/>
</dbReference>
<dbReference type="GO" id="GO:0015820">
    <property type="term" value="P:L-leucine transport"/>
    <property type="evidence" value="ECO:0007669"/>
    <property type="project" value="TreeGrafter"/>
</dbReference>
<proteinExistence type="inferred from homology"/>
<keyword evidence="7 9" id="KW-1133">Transmembrane helix</keyword>
<comment type="subcellular location">
    <subcellularLocation>
        <location evidence="1 9">Cell membrane</location>
        <topology evidence="1 9">Multi-pass membrane protein</topology>
    </subcellularLocation>
</comment>
<name>A0A840UMV5_9FIRM</name>
<feature type="transmembrane region" description="Helical" evidence="9">
    <location>
        <begin position="117"/>
        <end position="137"/>
    </location>
</feature>
<evidence type="ECO:0000256" key="1">
    <source>
        <dbReference type="ARBA" id="ARBA00004651"/>
    </source>
</evidence>
<evidence type="ECO:0000256" key="2">
    <source>
        <dbReference type="ARBA" id="ARBA00008540"/>
    </source>
</evidence>
<organism evidence="10 11">
    <name type="scientific">Pectinatus brassicae</name>
    <dbReference type="NCBI Taxonomy" id="862415"/>
    <lineage>
        <taxon>Bacteria</taxon>
        <taxon>Bacillati</taxon>
        <taxon>Bacillota</taxon>
        <taxon>Negativicutes</taxon>
        <taxon>Selenomonadales</taxon>
        <taxon>Selenomonadaceae</taxon>
        <taxon>Pectinatus</taxon>
    </lineage>
</organism>
<dbReference type="GO" id="GO:0015188">
    <property type="term" value="F:L-isoleucine transmembrane transporter activity"/>
    <property type="evidence" value="ECO:0007669"/>
    <property type="project" value="TreeGrafter"/>
</dbReference>
<dbReference type="EMBL" id="JACHFH010000057">
    <property type="protein sequence ID" value="MBB5337540.1"/>
    <property type="molecule type" value="Genomic_DNA"/>
</dbReference>
<dbReference type="RefSeq" id="WP_231038060.1">
    <property type="nucleotide sequence ID" value="NZ_JACHFH010000057.1"/>
</dbReference>
<dbReference type="InterPro" id="IPR004685">
    <property type="entry name" value="Brnchd-chn_aa_trnsp_Livcs"/>
</dbReference>
<feature type="transmembrane region" description="Helical" evidence="9">
    <location>
        <begin position="318"/>
        <end position="334"/>
    </location>
</feature>
<keyword evidence="11" id="KW-1185">Reference proteome</keyword>
<feature type="transmembrane region" description="Helical" evidence="9">
    <location>
        <begin position="413"/>
        <end position="432"/>
    </location>
</feature>
<keyword evidence="8 9" id="KW-0472">Membrane</keyword>
<feature type="transmembrane region" description="Helical" evidence="9">
    <location>
        <begin position="372"/>
        <end position="393"/>
    </location>
</feature>
<evidence type="ECO:0000256" key="7">
    <source>
        <dbReference type="ARBA" id="ARBA00022989"/>
    </source>
</evidence>
<accession>A0A840UMV5</accession>
<dbReference type="Proteomes" id="UP000559117">
    <property type="component" value="Unassembled WGS sequence"/>
</dbReference>
<feature type="transmembrane region" description="Helical" evidence="9">
    <location>
        <begin position="193"/>
        <end position="214"/>
    </location>
</feature>
<evidence type="ECO:0000256" key="4">
    <source>
        <dbReference type="ARBA" id="ARBA00022475"/>
    </source>
</evidence>
<evidence type="ECO:0000256" key="8">
    <source>
        <dbReference type="ARBA" id="ARBA00023136"/>
    </source>
</evidence>
<feature type="transmembrane region" description="Helical" evidence="9">
    <location>
        <begin position="270"/>
        <end position="297"/>
    </location>
</feature>
<dbReference type="GO" id="GO:0015818">
    <property type="term" value="P:isoleucine transport"/>
    <property type="evidence" value="ECO:0007669"/>
    <property type="project" value="TreeGrafter"/>
</dbReference>
<keyword evidence="5 9" id="KW-0812">Transmembrane</keyword>
<protein>
    <recommendedName>
        <fullName evidence="9">Branched-chain amino acid transport system carrier protein</fullName>
    </recommendedName>
</protein>
<feature type="transmembrane region" description="Helical" evidence="9">
    <location>
        <begin position="149"/>
        <end position="167"/>
    </location>
</feature>
<evidence type="ECO:0000256" key="3">
    <source>
        <dbReference type="ARBA" id="ARBA00022448"/>
    </source>
</evidence>
<sequence>MKRTEILSIGFMMFSIYFGAGNLIFPPALGQAAGNNLLPAIIGFLLTGVGLPFLGIVAIAFKGGRYTEFISEHVHPQFAFILLGILYLTIGPLFAIPRTAAVAFEIGVKPFLTSDNIVIGQAIYTTIFMGITYFLALNPGKIVDRVGKILTPLLLFFLVILFAKSFITPLGNILPAAGNYIATPFSEGFQNGYLTMDLLASIAVGAIVVNAVRMRGITDSQKIGKICIIGGFIAIILMSCVYLSLGYIGATSASLLGHSSNGAILLADSARAFFGPLGNILLAIIMFMACLTTSCGMSSACSAHFNEAFKNKISYQRVLLYITLFSLIAANVGLTQLIHISIPFLTAMYPIVIVLVLLSLSSRWWQGRNNVYRWSLAFTFIFSIFDGINAAGLQINYINALFNAYIPFYPVHLGWICPALLGALIGYGLSFINNKETASCN</sequence>
<evidence type="ECO:0000313" key="11">
    <source>
        <dbReference type="Proteomes" id="UP000559117"/>
    </source>
</evidence>
<dbReference type="Pfam" id="PF05525">
    <property type="entry name" value="Branch_AA_trans"/>
    <property type="match status" value="1"/>
</dbReference>
<dbReference type="AlphaFoldDB" id="A0A840UMV5"/>
<comment type="similarity">
    <text evidence="2 9">Belongs to the branched chain amino acid transporter family.</text>
</comment>
<gene>
    <name evidence="10" type="ORF">HNR32_002702</name>
</gene>
<comment type="caution">
    <text evidence="10">The sequence shown here is derived from an EMBL/GenBank/DDBJ whole genome shotgun (WGS) entry which is preliminary data.</text>
</comment>
<dbReference type="NCBIfam" id="TIGR00796">
    <property type="entry name" value="livcs"/>
    <property type="match status" value="1"/>
</dbReference>
<evidence type="ECO:0000313" key="10">
    <source>
        <dbReference type="EMBL" id="MBB5337540.1"/>
    </source>
</evidence>
<feature type="transmembrane region" description="Helical" evidence="9">
    <location>
        <begin position="340"/>
        <end position="360"/>
    </location>
</feature>
<feature type="transmembrane region" description="Helical" evidence="9">
    <location>
        <begin position="226"/>
        <end position="250"/>
    </location>
</feature>
<feature type="transmembrane region" description="Helical" evidence="9">
    <location>
        <begin position="78"/>
        <end position="97"/>
    </location>
</feature>
<evidence type="ECO:0000256" key="5">
    <source>
        <dbReference type="ARBA" id="ARBA00022692"/>
    </source>
</evidence>
<feature type="transmembrane region" description="Helical" evidence="9">
    <location>
        <begin position="37"/>
        <end position="57"/>
    </location>
</feature>
<comment type="function">
    <text evidence="9">Component of the transport system for branched-chain amino acids.</text>
</comment>
<dbReference type="GO" id="GO:0005304">
    <property type="term" value="F:L-valine transmembrane transporter activity"/>
    <property type="evidence" value="ECO:0007669"/>
    <property type="project" value="TreeGrafter"/>
</dbReference>
<dbReference type="PANTHER" id="PTHR30588:SF0">
    <property type="entry name" value="BRANCHED-CHAIN AMINO ACID PERMEASE BRNQ"/>
    <property type="match status" value="1"/>
</dbReference>
<keyword evidence="6 9" id="KW-0029">Amino-acid transport</keyword>